<feature type="transmembrane region" description="Helical" evidence="8">
    <location>
        <begin position="1123"/>
        <end position="1149"/>
    </location>
</feature>
<keyword evidence="3" id="KW-0479">Metal-binding</keyword>
<dbReference type="Proteomes" id="UP000050791">
    <property type="component" value="Unassembled WGS sequence"/>
</dbReference>
<evidence type="ECO:0000256" key="2">
    <source>
        <dbReference type="ARBA" id="ARBA00022692"/>
    </source>
</evidence>
<evidence type="ECO:0000259" key="10">
    <source>
        <dbReference type="Pfam" id="PF16212"/>
    </source>
</evidence>
<proteinExistence type="predicted"/>
<feature type="compositionally biased region" description="Basic residues" evidence="7">
    <location>
        <begin position="751"/>
        <end position="784"/>
    </location>
</feature>
<dbReference type="InterPro" id="IPR023214">
    <property type="entry name" value="HAD_sf"/>
</dbReference>
<keyword evidence="5 8" id="KW-1133">Transmembrane helix</keyword>
<feature type="region of interest" description="Disordered" evidence="7">
    <location>
        <begin position="496"/>
        <end position="525"/>
    </location>
</feature>
<dbReference type="PANTHER" id="PTHR24092">
    <property type="entry name" value="PROBABLE PHOSPHOLIPID-TRANSPORTING ATPASE"/>
    <property type="match status" value="1"/>
</dbReference>
<feature type="transmembrane region" description="Helical" evidence="8">
    <location>
        <begin position="326"/>
        <end position="348"/>
    </location>
</feature>
<feature type="transmembrane region" description="Helical" evidence="8">
    <location>
        <begin position="84"/>
        <end position="102"/>
    </location>
</feature>
<dbReference type="SUPFAM" id="SSF81653">
    <property type="entry name" value="Calcium ATPase, transduction domain A"/>
    <property type="match status" value="1"/>
</dbReference>
<dbReference type="InterPro" id="IPR001757">
    <property type="entry name" value="P_typ_ATPase"/>
</dbReference>
<evidence type="ECO:0000313" key="12">
    <source>
        <dbReference type="WBParaSite" id="SMTH1_64580.1"/>
    </source>
</evidence>
<feature type="domain" description="P-type ATPase C-terminal" evidence="10">
    <location>
        <begin position="952"/>
        <end position="1198"/>
    </location>
</feature>
<dbReference type="GO" id="GO:0045332">
    <property type="term" value="P:phospholipid translocation"/>
    <property type="evidence" value="ECO:0007669"/>
    <property type="project" value="TreeGrafter"/>
</dbReference>
<dbReference type="GO" id="GO:0005524">
    <property type="term" value="F:ATP binding"/>
    <property type="evidence" value="ECO:0007669"/>
    <property type="project" value="InterPro"/>
</dbReference>
<dbReference type="PRINTS" id="PR00119">
    <property type="entry name" value="CATATPASE"/>
</dbReference>
<comment type="subcellular location">
    <subcellularLocation>
        <location evidence="1">Membrane</location>
        <topology evidence="1">Multi-pass membrane protein</topology>
    </subcellularLocation>
</comment>
<dbReference type="InterPro" id="IPR036412">
    <property type="entry name" value="HAD-like_sf"/>
</dbReference>
<keyword evidence="2 8" id="KW-0812">Transmembrane</keyword>
<dbReference type="NCBIfam" id="TIGR01494">
    <property type="entry name" value="ATPase_P-type"/>
    <property type="match status" value="1"/>
</dbReference>
<feature type="region of interest" description="Disordered" evidence="7">
    <location>
        <begin position="1479"/>
        <end position="1507"/>
    </location>
</feature>
<feature type="compositionally biased region" description="Polar residues" evidence="7">
    <location>
        <begin position="496"/>
        <end position="509"/>
    </location>
</feature>
<dbReference type="InterPro" id="IPR023298">
    <property type="entry name" value="ATPase_P-typ_TM_dom_sf"/>
</dbReference>
<dbReference type="FunFam" id="3.40.50.1000:FF:000130">
    <property type="entry name" value="Phospholipid-transporting ATPase"/>
    <property type="match status" value="1"/>
</dbReference>
<keyword evidence="4" id="KW-0460">Magnesium</keyword>
<dbReference type="Gene3D" id="3.40.50.1000">
    <property type="entry name" value="HAD superfamily/HAD-like"/>
    <property type="match status" value="3"/>
</dbReference>
<dbReference type="WBParaSite" id="SMTH1_64580.1">
    <property type="protein sequence ID" value="SMTH1_64580.1"/>
    <property type="gene ID" value="SMTH1_64580"/>
</dbReference>
<dbReference type="Pfam" id="PF16212">
    <property type="entry name" value="PhoLip_ATPase_C"/>
    <property type="match status" value="1"/>
</dbReference>
<feature type="transmembrane region" description="Helical" evidence="8">
    <location>
        <begin position="987"/>
        <end position="1007"/>
    </location>
</feature>
<dbReference type="InterPro" id="IPR032631">
    <property type="entry name" value="P-type_ATPase_N"/>
</dbReference>
<dbReference type="GO" id="GO:0016887">
    <property type="term" value="F:ATP hydrolysis activity"/>
    <property type="evidence" value="ECO:0007669"/>
    <property type="project" value="InterPro"/>
</dbReference>
<evidence type="ECO:0000256" key="8">
    <source>
        <dbReference type="SAM" id="Phobius"/>
    </source>
</evidence>
<evidence type="ECO:0000256" key="6">
    <source>
        <dbReference type="ARBA" id="ARBA00023136"/>
    </source>
</evidence>
<dbReference type="FunFam" id="2.70.150.10:FF:000054">
    <property type="entry name" value="Phospholipid-transporting ATPase"/>
    <property type="match status" value="1"/>
</dbReference>
<dbReference type="SUPFAM" id="SSF81665">
    <property type="entry name" value="Calcium ATPase, transmembrane domain M"/>
    <property type="match status" value="1"/>
</dbReference>
<feature type="transmembrane region" description="Helical" evidence="8">
    <location>
        <begin position="1170"/>
        <end position="1191"/>
    </location>
</feature>
<dbReference type="GO" id="GO:0005886">
    <property type="term" value="C:plasma membrane"/>
    <property type="evidence" value="ECO:0007669"/>
    <property type="project" value="TreeGrafter"/>
</dbReference>
<name>A0AA85BPL6_9TREM</name>
<dbReference type="Gene3D" id="1.20.1110.10">
    <property type="entry name" value="Calcium-transporting ATPase, transmembrane domain"/>
    <property type="match status" value="1"/>
</dbReference>
<evidence type="ECO:0000256" key="3">
    <source>
        <dbReference type="ARBA" id="ARBA00022723"/>
    </source>
</evidence>
<feature type="region of interest" description="Disordered" evidence="7">
    <location>
        <begin position="735"/>
        <end position="788"/>
    </location>
</feature>
<dbReference type="PROSITE" id="PS00154">
    <property type="entry name" value="ATPASE_E1_E2"/>
    <property type="match status" value="1"/>
</dbReference>
<feature type="transmembrane region" description="Helical" evidence="8">
    <location>
        <begin position="61"/>
        <end position="78"/>
    </location>
</feature>
<dbReference type="InterPro" id="IPR032630">
    <property type="entry name" value="P_typ_ATPase_c"/>
</dbReference>
<dbReference type="Pfam" id="PF16209">
    <property type="entry name" value="PhoLip_ATPase_N"/>
    <property type="match status" value="1"/>
</dbReference>
<dbReference type="PANTHER" id="PTHR24092:SF218">
    <property type="entry name" value="PHOSPHOLIPID-TRANSPORTING ATPASE"/>
    <property type="match status" value="1"/>
</dbReference>
<evidence type="ECO:0000259" key="9">
    <source>
        <dbReference type="Pfam" id="PF16209"/>
    </source>
</evidence>
<evidence type="ECO:0000256" key="1">
    <source>
        <dbReference type="ARBA" id="ARBA00004141"/>
    </source>
</evidence>
<feature type="transmembrane region" description="Helical" evidence="8">
    <location>
        <begin position="1064"/>
        <end position="1086"/>
    </location>
</feature>
<dbReference type="InterPro" id="IPR008250">
    <property type="entry name" value="ATPase_P-typ_transduc_dom_A_sf"/>
</dbReference>
<feature type="transmembrane region" description="Helical" evidence="8">
    <location>
        <begin position="1098"/>
        <end position="1117"/>
    </location>
</feature>
<accession>A0AA85BPL6</accession>
<sequence>MYRRLFKRKHDLSPRIIYPSTLMQYDKHNTTTIHYKSALNYIKTTKYTLLTFIPYNLWEQLHRFANIYFIFILILNFIPEIDAFAKEIAPIPVLITLIIVAIKDAYEDFRRYLSDRKVNKNHVKFIQYKKNRDFVRLHTNDIIPADILLLATSNSTGICHIETSNLDGESNLKQREIISNLLNKDEFSPLTFLYPIEVEAPSPELYKFHGKIILPEIRIPIHKNNMLLRGCVLRNTDYVIGIVIYAGCETKAALNNSGVRFKRSKLEKQINLDVIWCVLILVVVCVTGAIGSAVWHQNLPGDDVLFVALDRNSSTSTPAYQGFLNFWRFVIIFQTIIPLPLYVTIEFVKMHQVWHMNNDLQLYDSNLDRRIEIRTFNIPEDLGQIEYVFTDKTGTLTENKMEFKRASINGKDYHTDDGDYHENNDQFSNHSSPKHIVTNLNTLQSILENRTIFSYHQKTINNDMEYSDHSSRNYYFNTDKEINNIELITIQPSNEIPSTSHIQMDDTNTPSYYLSHSISSPSSQQNNLNIEKQSEMNEKSNNLLHEKCNSIENKSKPLDNQVLLTEEIRIQDFFLALAICNTTVVSVTKNTPTMLLTEDELHEWLKEVYEIETGDENSTEAMMIMMDKLERNFILLGATGIEDRLQNGVPETIDALREAGMHVWMLTGDKQETAVNIARSANLITPQHRVMYINSRSEARIEHLLNSYLYNIISGQLWDCSNELDDKLEKFTNPRYSNSQQQQQQQQQHNNKNHQTNHKSKRKSNLHRSSSHSPHRSRTIHRVRIIPTQKPSSLPRDITYFHEYNATTINNNKETKQKKIFNFSKFLKYYRLLTRQQHHPKRKVTNYKRHSNNNHNMDNYIPLALVIDGESLNYVLNNERNKSQFIKLCDMCTNIICCRSTPGQKAAVVSLVKDQLNAQTLAIGDGANDVNMIQVANVGIGINSGEEGMQAVMASDFAISRFYLLKQLLLVHGHWCYDKLAHASLYLFYKDAIYIFLLFWFQMFNGFSGSNAIDQLSQILFSVTMTSLPPFIMGIWDNPLDDKTLLANPILYRSGINGNAYRPWLFWMNIFDALWQSLIIFFLSYFTYSDDNIGLWEFGLFQTNATILCTLFHSLIITRTLVILHAVSFFVSYILSYLIFTMIYHTFAVTVVPPECPYRIIFRVMNDIKFWLLTLVTIILALLPRLLIIIIKNTFYPNMDTIGNLLAKYLGRGKHLPLEPYLLHIPYSLMMRNRFSIQSPINHLSSCISEINLNNQLINKSYKNNNLIEYNSSLTPISLSSSSSSDIQSNLIKLNETPIHLIKHLHQLLNVSSQLMRGVQPIHHLYVEDISRNSIGIDNPHQQQHHHRQRSSTIPRIITDYNNCQYDQNDIHKRHHHHHRHYHTFNDRLLIKQQNKTDFDDETNDKDFDKSKISAIWPAINPNNRISNSIQASNSSMNIDLSTIGHRSRGSKCQKQTQQQQQYFTYPSARYSSGHRPPLCQNGHFPFELDPREYSSTNQSQEEINES</sequence>
<organism evidence="11 12">
    <name type="scientific">Schistosoma mattheei</name>
    <dbReference type="NCBI Taxonomy" id="31246"/>
    <lineage>
        <taxon>Eukaryota</taxon>
        <taxon>Metazoa</taxon>
        <taxon>Spiralia</taxon>
        <taxon>Lophotrochozoa</taxon>
        <taxon>Platyhelminthes</taxon>
        <taxon>Trematoda</taxon>
        <taxon>Digenea</taxon>
        <taxon>Strigeidida</taxon>
        <taxon>Schistosomatoidea</taxon>
        <taxon>Schistosomatidae</taxon>
        <taxon>Schistosoma</taxon>
    </lineage>
</organism>
<feature type="compositionally biased region" description="Low complexity" evidence="7">
    <location>
        <begin position="510"/>
        <end position="525"/>
    </location>
</feature>
<dbReference type="InterPro" id="IPR023299">
    <property type="entry name" value="ATPase_P-typ_cyto_dom_N"/>
</dbReference>
<feature type="transmembrane region" description="Helical" evidence="8">
    <location>
        <begin position="270"/>
        <end position="295"/>
    </location>
</feature>
<dbReference type="InterPro" id="IPR018303">
    <property type="entry name" value="ATPase_P-typ_P_site"/>
</dbReference>
<reference evidence="12" key="1">
    <citation type="submission" date="2023-11" db="UniProtKB">
        <authorList>
            <consortium name="WormBaseParasite"/>
        </authorList>
    </citation>
    <scope>IDENTIFICATION</scope>
</reference>
<dbReference type="Gene3D" id="3.40.1110.10">
    <property type="entry name" value="Calcium-transporting ATPase, cytoplasmic domain N"/>
    <property type="match status" value="1"/>
</dbReference>
<dbReference type="Gene3D" id="2.70.150.10">
    <property type="entry name" value="Calcium-transporting ATPase, cytoplasmic transduction domain A"/>
    <property type="match status" value="1"/>
</dbReference>
<evidence type="ECO:0000256" key="7">
    <source>
        <dbReference type="SAM" id="MobiDB-lite"/>
    </source>
</evidence>
<evidence type="ECO:0008006" key="13">
    <source>
        <dbReference type="Google" id="ProtNLM"/>
    </source>
</evidence>
<feature type="compositionally biased region" description="Polar residues" evidence="7">
    <location>
        <begin position="1494"/>
        <end position="1507"/>
    </location>
</feature>
<dbReference type="SUPFAM" id="SSF56784">
    <property type="entry name" value="HAD-like"/>
    <property type="match status" value="2"/>
</dbReference>
<feature type="domain" description="P-type ATPase N-terminal" evidence="9">
    <location>
        <begin position="34"/>
        <end position="86"/>
    </location>
</feature>
<keyword evidence="6 8" id="KW-0472">Membrane</keyword>
<evidence type="ECO:0000256" key="4">
    <source>
        <dbReference type="ARBA" id="ARBA00022842"/>
    </source>
</evidence>
<protein>
    <recommendedName>
        <fullName evidence="13">P-type phospholipid transporter</fullName>
    </recommendedName>
</protein>
<dbReference type="GO" id="GO:0046872">
    <property type="term" value="F:metal ion binding"/>
    <property type="evidence" value="ECO:0007669"/>
    <property type="project" value="UniProtKB-KW"/>
</dbReference>
<feature type="compositionally biased region" description="Low complexity" evidence="7">
    <location>
        <begin position="737"/>
        <end position="750"/>
    </location>
</feature>
<feature type="region of interest" description="Disordered" evidence="7">
    <location>
        <begin position="1442"/>
        <end position="1461"/>
    </location>
</feature>
<evidence type="ECO:0000313" key="11">
    <source>
        <dbReference type="Proteomes" id="UP000050791"/>
    </source>
</evidence>
<dbReference type="GO" id="GO:0140326">
    <property type="term" value="F:ATPase-coupled intramembrane lipid transporter activity"/>
    <property type="evidence" value="ECO:0007669"/>
    <property type="project" value="TreeGrafter"/>
</dbReference>
<evidence type="ECO:0000256" key="5">
    <source>
        <dbReference type="ARBA" id="ARBA00022989"/>
    </source>
</evidence>